<dbReference type="Gene3D" id="3.90.1150.10">
    <property type="entry name" value="Aspartate Aminotransferase, domain 1"/>
    <property type="match status" value="1"/>
</dbReference>
<accession>A6GDJ4</accession>
<dbReference type="STRING" id="391625.PPSIR1_06703"/>
<dbReference type="PANTHER" id="PTHR30244">
    <property type="entry name" value="TRANSAMINASE"/>
    <property type="match status" value="1"/>
</dbReference>
<dbReference type="Pfam" id="PF01041">
    <property type="entry name" value="DegT_DnrJ_EryC1"/>
    <property type="match status" value="1"/>
</dbReference>
<keyword evidence="4" id="KW-1185">Reference proteome</keyword>
<name>A6GDJ4_9BACT</name>
<dbReference type="GO" id="GO:0030170">
    <property type="term" value="F:pyridoxal phosphate binding"/>
    <property type="evidence" value="ECO:0007669"/>
    <property type="project" value="TreeGrafter"/>
</dbReference>
<keyword evidence="3" id="KW-0032">Aminotransferase</keyword>
<comment type="caution">
    <text evidence="3">The sequence shown here is derived from an EMBL/GenBank/DDBJ whole genome shotgun (WGS) entry which is preliminary data.</text>
</comment>
<dbReference type="eggNOG" id="COG0399">
    <property type="taxonomic scope" value="Bacteria"/>
</dbReference>
<reference evidence="3 4" key="1">
    <citation type="submission" date="2007-06" db="EMBL/GenBank/DDBJ databases">
        <authorList>
            <person name="Shimkets L."/>
            <person name="Ferriera S."/>
            <person name="Johnson J."/>
            <person name="Kravitz S."/>
            <person name="Beeson K."/>
            <person name="Sutton G."/>
            <person name="Rogers Y.-H."/>
            <person name="Friedman R."/>
            <person name="Frazier M."/>
            <person name="Venter J.C."/>
        </authorList>
    </citation>
    <scope>NUCLEOTIDE SEQUENCE [LARGE SCALE GENOMIC DNA]</scope>
    <source>
        <strain evidence="3 4">SIR-1</strain>
    </source>
</reference>
<dbReference type="Gene3D" id="3.40.640.10">
    <property type="entry name" value="Type I PLP-dependent aspartate aminotransferase-like (Major domain)"/>
    <property type="match status" value="1"/>
</dbReference>
<dbReference type="AlphaFoldDB" id="A6GDJ4"/>
<proteinExistence type="inferred from homology"/>
<dbReference type="RefSeq" id="WP_006974784.1">
    <property type="nucleotide sequence ID" value="NZ_ABCS01000074.1"/>
</dbReference>
<evidence type="ECO:0000313" key="3">
    <source>
        <dbReference type="EMBL" id="EDM76037.1"/>
    </source>
</evidence>
<dbReference type="InterPro" id="IPR015422">
    <property type="entry name" value="PyrdxlP-dep_Trfase_small"/>
</dbReference>
<dbReference type="SUPFAM" id="SSF53383">
    <property type="entry name" value="PLP-dependent transferases"/>
    <property type="match status" value="1"/>
</dbReference>
<dbReference type="EMBL" id="ABCS01000074">
    <property type="protein sequence ID" value="EDM76037.1"/>
    <property type="molecule type" value="Genomic_DNA"/>
</dbReference>
<organism evidence="3 4">
    <name type="scientific">Plesiocystis pacifica SIR-1</name>
    <dbReference type="NCBI Taxonomy" id="391625"/>
    <lineage>
        <taxon>Bacteria</taxon>
        <taxon>Pseudomonadati</taxon>
        <taxon>Myxococcota</taxon>
        <taxon>Polyangia</taxon>
        <taxon>Nannocystales</taxon>
        <taxon>Nannocystaceae</taxon>
        <taxon>Plesiocystis</taxon>
    </lineage>
</organism>
<dbReference type="OrthoDB" id="9810913at2"/>
<dbReference type="InterPro" id="IPR000653">
    <property type="entry name" value="DegT/StrS_aminotransferase"/>
</dbReference>
<dbReference type="GO" id="GO:0008483">
    <property type="term" value="F:transaminase activity"/>
    <property type="evidence" value="ECO:0007669"/>
    <property type="project" value="UniProtKB-KW"/>
</dbReference>
<evidence type="ECO:0000256" key="2">
    <source>
        <dbReference type="RuleBase" id="RU004508"/>
    </source>
</evidence>
<gene>
    <name evidence="3" type="ORF">PPSIR1_06703</name>
</gene>
<dbReference type="Proteomes" id="UP000005801">
    <property type="component" value="Unassembled WGS sequence"/>
</dbReference>
<protein>
    <submittedName>
        <fullName evidence="3">DegT/DnrJ/EryC1/StrS aminotransferase</fullName>
    </submittedName>
</protein>
<evidence type="ECO:0000313" key="4">
    <source>
        <dbReference type="Proteomes" id="UP000005801"/>
    </source>
</evidence>
<keyword evidence="3" id="KW-0808">Transferase</keyword>
<dbReference type="PIRSF" id="PIRSF000390">
    <property type="entry name" value="PLP_StrS"/>
    <property type="match status" value="1"/>
</dbReference>
<keyword evidence="2" id="KW-0663">Pyridoxal phosphate</keyword>
<dbReference type="InterPro" id="IPR015424">
    <property type="entry name" value="PyrdxlP-dep_Trfase"/>
</dbReference>
<dbReference type="PANTHER" id="PTHR30244:SF34">
    <property type="entry name" value="DTDP-4-AMINO-4,6-DIDEOXYGALACTOSE TRANSAMINASE"/>
    <property type="match status" value="1"/>
</dbReference>
<dbReference type="InterPro" id="IPR015421">
    <property type="entry name" value="PyrdxlP-dep_Trfase_major"/>
</dbReference>
<comment type="similarity">
    <text evidence="1 2">Belongs to the DegT/DnrJ/EryC1 family.</text>
</comment>
<dbReference type="GO" id="GO:0000271">
    <property type="term" value="P:polysaccharide biosynthetic process"/>
    <property type="evidence" value="ECO:0007669"/>
    <property type="project" value="TreeGrafter"/>
</dbReference>
<evidence type="ECO:0000256" key="1">
    <source>
        <dbReference type="ARBA" id="ARBA00037999"/>
    </source>
</evidence>
<sequence>MPSHRYPCTGPVPTTGFGAFLEAELGAPRANLRAFAQELGERFEAPQLCLVNSGSSANLAAAMALGERLGVRPGEASGRPAVALSAGFTFPTTMSSLQTAGFRVELVDTEPGAFNLDPAALERAITPDTKLVCVTHFLGYPAALEAIVEIARAHDLLILQDGCETLDLRVPTAEGARPAHALGDLLTWSFYHPHHLSSFGGGAVVCPPGPEGERWRQLVESITHWGRACTCHYDPARCSAPAGMHHNFHYLRRGHNLEMSELNACFGRFGLRTWERDEARRKAHHATLSAALAGIEGVRVHPAPANSGSAFVFPLTLEAPRFSATAVAELCPRLDARGVEIRSLMGGVIQDQPAYAEVPDHGLERCRELARRSFFVGIHHTLEAGAVEAVASILREELSP</sequence>